<dbReference type="InterPro" id="IPR001584">
    <property type="entry name" value="Integrase_cat-core"/>
</dbReference>
<comment type="similarity">
    <text evidence="1">Belongs to the transposase IS21/IS408/IS1162 family.</text>
</comment>
<name>A0ABU2NJC0_9PSEU</name>
<dbReference type="InterPro" id="IPR012337">
    <property type="entry name" value="RNaseH-like_sf"/>
</dbReference>
<dbReference type="Proteomes" id="UP001183202">
    <property type="component" value="Unassembled WGS sequence"/>
</dbReference>
<dbReference type="RefSeq" id="WP_311560580.1">
    <property type="nucleotide sequence ID" value="NZ_JAVREJ010000075.1"/>
</dbReference>
<dbReference type="SUPFAM" id="SSF53098">
    <property type="entry name" value="Ribonuclease H-like"/>
    <property type="match status" value="1"/>
</dbReference>
<evidence type="ECO:0000256" key="2">
    <source>
        <dbReference type="SAM" id="MobiDB-lite"/>
    </source>
</evidence>
<protein>
    <submittedName>
        <fullName evidence="4">IS21 family transposase</fullName>
    </submittedName>
</protein>
<dbReference type="InterPro" id="IPR054353">
    <property type="entry name" value="IstA-like_C"/>
</dbReference>
<keyword evidence="5" id="KW-1185">Reference proteome</keyword>
<reference evidence="5" key="1">
    <citation type="submission" date="2023-07" db="EMBL/GenBank/DDBJ databases">
        <title>30 novel species of actinomycetes from the DSMZ collection.</title>
        <authorList>
            <person name="Nouioui I."/>
        </authorList>
    </citation>
    <scope>NUCLEOTIDE SEQUENCE [LARGE SCALE GENOMIC DNA]</scope>
    <source>
        <strain evidence="5">DSM 45834</strain>
    </source>
</reference>
<organism evidence="4 5">
    <name type="scientific">Pseudonocardia charpentierae</name>
    <dbReference type="NCBI Taxonomy" id="3075545"/>
    <lineage>
        <taxon>Bacteria</taxon>
        <taxon>Bacillati</taxon>
        <taxon>Actinomycetota</taxon>
        <taxon>Actinomycetes</taxon>
        <taxon>Pseudonocardiales</taxon>
        <taxon>Pseudonocardiaceae</taxon>
        <taxon>Pseudonocardia</taxon>
    </lineage>
</organism>
<dbReference type="Pfam" id="PF22483">
    <property type="entry name" value="Mu-transpos_C_2"/>
    <property type="match status" value="1"/>
</dbReference>
<dbReference type="InterPro" id="IPR036397">
    <property type="entry name" value="RNaseH_sf"/>
</dbReference>
<sequence>MKRSEEIVEILEAYDLTGSYRAAAELAGCDHHTVARYVALREAGQPPVAREHRARPIDDYLDKIEELVARSNGRVRADVVHQCLVAMGFTGGERTTRRAVAEVKARLRAGQRRVFRPWVTEPGLWLQWDWGEGPRVGGRRTNLWCAWLAWSRFRVVIAVWDRTLPTIVACLDTTLRRLGGVPTYALTDNERTVSVDHVAGVAVRHPEIVAVGRHYGMSIRTCVPADPQSKGGSEATVRIAKADLVPTEVNLAEEYRVFGQLEAACRQWCEQVNARPHRETRRPPVQMLAEERARLHPLPTQPFTVAFGTTRRVNWDATVSVEGVRYSVPHQLVDTRVWVRFHGDDLVVTAVGEQGPTEVARHSRSTPGSPSIQAEHYPPQSAAAAAHGERIPRATSAAEAEFLALGPGAASWLVEAAAAGARGVRRKMTEAVALAKLHPPGQVDQALGTAAVAGRFAENDVLRILAHQAGETISKPPARASETHSLQPGTAAWSGFGVTPAEILIEQQPDPAGDPA</sequence>
<evidence type="ECO:0000313" key="4">
    <source>
        <dbReference type="EMBL" id="MDT0354071.1"/>
    </source>
</evidence>
<proteinExistence type="inferred from homology"/>
<feature type="domain" description="Integrase catalytic" evidence="3">
    <location>
        <begin position="118"/>
        <end position="292"/>
    </location>
</feature>
<dbReference type="NCBIfam" id="NF033546">
    <property type="entry name" value="transpos_IS21"/>
    <property type="match status" value="1"/>
</dbReference>
<evidence type="ECO:0000256" key="1">
    <source>
        <dbReference type="ARBA" id="ARBA00009277"/>
    </source>
</evidence>
<evidence type="ECO:0000259" key="3">
    <source>
        <dbReference type="PROSITE" id="PS50994"/>
    </source>
</evidence>
<dbReference type="PANTHER" id="PTHR35004">
    <property type="entry name" value="TRANSPOSASE RV3428C-RELATED"/>
    <property type="match status" value="1"/>
</dbReference>
<dbReference type="PROSITE" id="PS50994">
    <property type="entry name" value="INTEGRASE"/>
    <property type="match status" value="1"/>
</dbReference>
<comment type="caution">
    <text evidence="4">The sequence shown here is derived from an EMBL/GenBank/DDBJ whole genome shotgun (WGS) entry which is preliminary data.</text>
</comment>
<dbReference type="Gene3D" id="3.30.420.10">
    <property type="entry name" value="Ribonuclease H-like superfamily/Ribonuclease H"/>
    <property type="match status" value="1"/>
</dbReference>
<gene>
    <name evidence="4" type="primary">istA</name>
    <name evidence="4" type="ORF">RM445_31860</name>
</gene>
<dbReference type="EMBL" id="JAVREJ010000075">
    <property type="protein sequence ID" value="MDT0354071.1"/>
    <property type="molecule type" value="Genomic_DNA"/>
</dbReference>
<evidence type="ECO:0000313" key="5">
    <source>
        <dbReference type="Proteomes" id="UP001183202"/>
    </source>
</evidence>
<accession>A0ABU2NJC0</accession>
<feature type="region of interest" description="Disordered" evidence="2">
    <location>
        <begin position="352"/>
        <end position="382"/>
    </location>
</feature>